<evidence type="ECO:0000313" key="3">
    <source>
        <dbReference type="EMBL" id="MBM9505142.1"/>
    </source>
</evidence>
<keyword evidence="4" id="KW-1185">Reference proteome</keyword>
<dbReference type="Proteomes" id="UP000749040">
    <property type="component" value="Unassembled WGS sequence"/>
</dbReference>
<protein>
    <submittedName>
        <fullName evidence="3">Bifunctional DNA primase/polymerase</fullName>
    </submittedName>
</protein>
<feature type="domain" description="DNA primase/polymerase bifunctional N-terminal" evidence="2">
    <location>
        <begin position="148"/>
        <end position="327"/>
    </location>
</feature>
<gene>
    <name evidence="3" type="ORF">ITX44_11425</name>
</gene>
<evidence type="ECO:0000313" key="4">
    <source>
        <dbReference type="Proteomes" id="UP000749040"/>
    </source>
</evidence>
<dbReference type="InterPro" id="IPR015330">
    <property type="entry name" value="DNA_primase/pol_bifunc_N"/>
</dbReference>
<name>A0ABS2TP74_9ACTN</name>
<feature type="compositionally biased region" description="Basic and acidic residues" evidence="1">
    <location>
        <begin position="94"/>
        <end position="103"/>
    </location>
</feature>
<comment type="caution">
    <text evidence="3">The sequence shown here is derived from an EMBL/GenBank/DDBJ whole genome shotgun (WGS) entry which is preliminary data.</text>
</comment>
<sequence>MSACSLSLGCRATSGRAAIGSPLVVLDACPFPPGEQQSPPLRQFTRRWAVAPSGDYPVPGTVLARAPGLLPCARHDPRRRASPRRSTRNHPSRRKEVVQRVEDTLGVPRPLAVPGPLGVPGPTGTSGPAGGARAADGPRAGSGLLDAALRYAEEWHWDVVAGSWLEAGPDGAPRCSCASPACPAPGAHPAGPGWAAQASGGTAAVRRMWREEPRASVLLPTGRGFDAIDVSESAGLHALARMERLGVRLGPVIATPARRLVFLAQPGTAAKLPDLLARHGAPPASLDLVLRGDGDWVAAPPTRTGRLGVALWAREPAPAGRWLPDADAVAGPLAYVCGREAAQARRR</sequence>
<dbReference type="Pfam" id="PF09250">
    <property type="entry name" value="Prim-Pol"/>
    <property type="match status" value="1"/>
</dbReference>
<feature type="compositionally biased region" description="Basic residues" evidence="1">
    <location>
        <begin position="76"/>
        <end position="93"/>
    </location>
</feature>
<feature type="compositionally biased region" description="Low complexity" evidence="1">
    <location>
        <begin position="120"/>
        <end position="138"/>
    </location>
</feature>
<accession>A0ABS2TP74</accession>
<dbReference type="SMART" id="SM00943">
    <property type="entry name" value="Prim-Pol"/>
    <property type="match status" value="1"/>
</dbReference>
<feature type="region of interest" description="Disordered" evidence="1">
    <location>
        <begin position="72"/>
        <end position="138"/>
    </location>
</feature>
<proteinExistence type="predicted"/>
<evidence type="ECO:0000256" key="1">
    <source>
        <dbReference type="SAM" id="MobiDB-lite"/>
    </source>
</evidence>
<organism evidence="3 4">
    <name type="scientific">Actinacidiphila acididurans</name>
    <dbReference type="NCBI Taxonomy" id="2784346"/>
    <lineage>
        <taxon>Bacteria</taxon>
        <taxon>Bacillati</taxon>
        <taxon>Actinomycetota</taxon>
        <taxon>Actinomycetes</taxon>
        <taxon>Kitasatosporales</taxon>
        <taxon>Streptomycetaceae</taxon>
        <taxon>Actinacidiphila</taxon>
    </lineage>
</organism>
<reference evidence="3 4" key="1">
    <citation type="submission" date="2021-01" db="EMBL/GenBank/DDBJ databases">
        <title>Streptomyces acididurans sp. nov., isolated from a peat swamp forest soil.</title>
        <authorList>
            <person name="Chantavorakit T."/>
            <person name="Duangmal K."/>
        </authorList>
    </citation>
    <scope>NUCLEOTIDE SEQUENCE [LARGE SCALE GENOMIC DNA]</scope>
    <source>
        <strain evidence="3 4">KK5PA1</strain>
    </source>
</reference>
<dbReference type="EMBL" id="JADKYB010000005">
    <property type="protein sequence ID" value="MBM9505142.1"/>
    <property type="molecule type" value="Genomic_DNA"/>
</dbReference>
<evidence type="ECO:0000259" key="2">
    <source>
        <dbReference type="SMART" id="SM00943"/>
    </source>
</evidence>